<dbReference type="OrthoDB" id="8682160at2"/>
<organism evidence="3 4">
    <name type="scientific">Candidimonas nitroreducens</name>
    <dbReference type="NCBI Taxonomy" id="683354"/>
    <lineage>
        <taxon>Bacteria</taxon>
        <taxon>Pseudomonadati</taxon>
        <taxon>Pseudomonadota</taxon>
        <taxon>Betaproteobacteria</taxon>
        <taxon>Burkholderiales</taxon>
        <taxon>Alcaligenaceae</taxon>
        <taxon>Candidimonas</taxon>
    </lineage>
</organism>
<dbReference type="RefSeq" id="WP_088604643.1">
    <property type="nucleotide sequence ID" value="NZ_NJIH01000009.1"/>
</dbReference>
<proteinExistence type="inferred from homology"/>
<dbReference type="Proteomes" id="UP000214603">
    <property type="component" value="Unassembled WGS sequence"/>
</dbReference>
<evidence type="ECO:0000256" key="1">
    <source>
        <dbReference type="ARBA" id="ARBA00006987"/>
    </source>
</evidence>
<dbReference type="InterPro" id="IPR005064">
    <property type="entry name" value="BUG"/>
</dbReference>
<dbReference type="SUPFAM" id="SSF53850">
    <property type="entry name" value="Periplasmic binding protein-like II"/>
    <property type="match status" value="1"/>
</dbReference>
<dbReference type="Gene3D" id="3.40.190.150">
    <property type="entry name" value="Bordetella uptake gene, domain 1"/>
    <property type="match status" value="1"/>
</dbReference>
<dbReference type="EMBL" id="NJIH01000009">
    <property type="protein sequence ID" value="OWT57638.1"/>
    <property type="molecule type" value="Genomic_DNA"/>
</dbReference>
<reference evidence="4" key="1">
    <citation type="submission" date="2017-06" db="EMBL/GenBank/DDBJ databases">
        <title>Herbaspirillum phytohormonus sp. nov., isolated from the root nodule of Robinia pseudoacacia in lead-zinc mine.</title>
        <authorList>
            <person name="Fan M."/>
            <person name="Lin Y."/>
        </authorList>
    </citation>
    <scope>NUCLEOTIDE SEQUENCE [LARGE SCALE GENOMIC DNA]</scope>
    <source>
        <strain evidence="4">SC-089</strain>
    </source>
</reference>
<sequence length="326" mass="34608">MKFKSLLNLILATACACLAGAASPAAAQYPDRAIKMIVAFPPGGGTDMLARLVGAELGRELGQSIVILNRGGAAGSIGTLAAARADPDGYTILLATSNVTITPAVDKSAKFSALRDFKPVTLLTESPFALVVSPALKIKTLPALVAYSAKHKGSINFASTGVGSLQQLTTELFKQQNGLDWMHVPYQGGGPALNGLLEGQVQVMFSNVLPVLPFLQTGRLLALAQTTSKRLPILPNVPTMAEAGYGNFTANFWSGILVPKKTPDTVVSVLDAALRKVMQKPEIQQRLISEGTMINVLDSQSFKTYIMNDQTHWKDVAKATHISISH</sequence>
<dbReference type="Pfam" id="PF03401">
    <property type="entry name" value="TctC"/>
    <property type="match status" value="1"/>
</dbReference>
<comment type="similarity">
    <text evidence="1">Belongs to the UPF0065 (bug) family.</text>
</comment>
<dbReference type="AlphaFoldDB" id="A0A225M8N0"/>
<name>A0A225M8N0_9BURK</name>
<dbReference type="PIRSF" id="PIRSF017082">
    <property type="entry name" value="YflP"/>
    <property type="match status" value="1"/>
</dbReference>
<dbReference type="Gene3D" id="3.40.190.10">
    <property type="entry name" value="Periplasmic binding protein-like II"/>
    <property type="match status" value="1"/>
</dbReference>
<feature type="signal peptide" evidence="2">
    <location>
        <begin position="1"/>
        <end position="27"/>
    </location>
</feature>
<dbReference type="PROSITE" id="PS51257">
    <property type="entry name" value="PROKAR_LIPOPROTEIN"/>
    <property type="match status" value="1"/>
</dbReference>
<dbReference type="PANTHER" id="PTHR42928:SF5">
    <property type="entry name" value="BLR1237 PROTEIN"/>
    <property type="match status" value="1"/>
</dbReference>
<dbReference type="CDD" id="cd13578">
    <property type="entry name" value="PBP2_Bug27"/>
    <property type="match status" value="1"/>
</dbReference>
<accession>A0A225M8N0</accession>
<keyword evidence="4" id="KW-1185">Reference proteome</keyword>
<evidence type="ECO:0000313" key="4">
    <source>
        <dbReference type="Proteomes" id="UP000214603"/>
    </source>
</evidence>
<evidence type="ECO:0000313" key="3">
    <source>
        <dbReference type="EMBL" id="OWT57638.1"/>
    </source>
</evidence>
<evidence type="ECO:0008006" key="5">
    <source>
        <dbReference type="Google" id="ProtNLM"/>
    </source>
</evidence>
<feature type="chain" id="PRO_5013075973" description="LacI family transcriptional regulator" evidence="2">
    <location>
        <begin position="28"/>
        <end position="326"/>
    </location>
</feature>
<gene>
    <name evidence="3" type="ORF">CEY11_17285</name>
</gene>
<dbReference type="InterPro" id="IPR042100">
    <property type="entry name" value="Bug_dom1"/>
</dbReference>
<protein>
    <recommendedName>
        <fullName evidence="5">LacI family transcriptional regulator</fullName>
    </recommendedName>
</protein>
<keyword evidence="2" id="KW-0732">Signal</keyword>
<dbReference type="PANTHER" id="PTHR42928">
    <property type="entry name" value="TRICARBOXYLATE-BINDING PROTEIN"/>
    <property type="match status" value="1"/>
</dbReference>
<comment type="caution">
    <text evidence="3">The sequence shown here is derived from an EMBL/GenBank/DDBJ whole genome shotgun (WGS) entry which is preliminary data.</text>
</comment>
<evidence type="ECO:0000256" key="2">
    <source>
        <dbReference type="SAM" id="SignalP"/>
    </source>
</evidence>